<protein>
    <submittedName>
        <fullName evidence="1">Uncharacterized protein</fullName>
    </submittedName>
</protein>
<dbReference type="EMBL" id="CM056744">
    <property type="protein sequence ID" value="KAJ8666285.1"/>
    <property type="molecule type" value="Genomic_DNA"/>
</dbReference>
<gene>
    <name evidence="1" type="ORF">QAD02_007947</name>
</gene>
<sequence length="307" mass="35028">MPHTGVTAAAEAFRQMFQGIPYASWANAMVPPSLMECWTFSLIWNPPMTPPSFPSAQVHEIRDPGTETDAGARASNSEDDARAYEVYTNTQWDRLNAFRYPQQSVPTTTATEYTNTHVNQPQQYAGETHHGRPRDERREQVRTTLPMGGETPTGCHSSQPAPHATGNANTQARPSRNPCHEWYSGSSSSDEWTPHTLTPRQQRSRSRSSRSRKQDKESSRTLQVMKTLTSWKISFDGDPRASREKAEEFLVSIKECMETLELFDAEVLTAMPSVLTGRARAWYRTHRWSMTCWHDFKQLFRDQYVGH</sequence>
<reference evidence="1" key="1">
    <citation type="submission" date="2023-04" db="EMBL/GenBank/DDBJ databases">
        <title>A chromosome-level genome assembly of the parasitoid wasp Eretmocerus hayati.</title>
        <authorList>
            <person name="Zhong Y."/>
            <person name="Liu S."/>
            <person name="Liu Y."/>
        </authorList>
    </citation>
    <scope>NUCLEOTIDE SEQUENCE</scope>
    <source>
        <strain evidence="1">ZJU_SS_LIU_2023</strain>
    </source>
</reference>
<dbReference type="Proteomes" id="UP001239111">
    <property type="component" value="Chromosome 4"/>
</dbReference>
<evidence type="ECO:0000313" key="2">
    <source>
        <dbReference type="Proteomes" id="UP001239111"/>
    </source>
</evidence>
<proteinExistence type="predicted"/>
<keyword evidence="2" id="KW-1185">Reference proteome</keyword>
<name>A0ACC2N9F7_9HYME</name>
<organism evidence="1 2">
    <name type="scientific">Eretmocerus hayati</name>
    <dbReference type="NCBI Taxonomy" id="131215"/>
    <lineage>
        <taxon>Eukaryota</taxon>
        <taxon>Metazoa</taxon>
        <taxon>Ecdysozoa</taxon>
        <taxon>Arthropoda</taxon>
        <taxon>Hexapoda</taxon>
        <taxon>Insecta</taxon>
        <taxon>Pterygota</taxon>
        <taxon>Neoptera</taxon>
        <taxon>Endopterygota</taxon>
        <taxon>Hymenoptera</taxon>
        <taxon>Apocrita</taxon>
        <taxon>Proctotrupomorpha</taxon>
        <taxon>Chalcidoidea</taxon>
        <taxon>Aphelinidae</taxon>
        <taxon>Aphelininae</taxon>
        <taxon>Eretmocerus</taxon>
    </lineage>
</organism>
<comment type="caution">
    <text evidence="1">The sequence shown here is derived from an EMBL/GenBank/DDBJ whole genome shotgun (WGS) entry which is preliminary data.</text>
</comment>
<accession>A0ACC2N9F7</accession>
<evidence type="ECO:0000313" key="1">
    <source>
        <dbReference type="EMBL" id="KAJ8666285.1"/>
    </source>
</evidence>